<gene>
    <name evidence="11" type="primary">yobD</name>
    <name evidence="10" type="ORF">EIG79_00175</name>
    <name evidence="11" type="ORF">NCTC10926_01649</name>
</gene>
<dbReference type="Proteomes" id="UP000254620">
    <property type="component" value="Unassembled WGS sequence"/>
</dbReference>
<evidence type="ECO:0000256" key="7">
    <source>
        <dbReference type="ARBA" id="ARBA00023136"/>
    </source>
</evidence>
<keyword evidence="5 9" id="KW-0812">Transmembrane</keyword>
<feature type="region of interest" description="Disordered" evidence="8">
    <location>
        <begin position="155"/>
        <end position="184"/>
    </location>
</feature>
<evidence type="ECO:0000313" key="12">
    <source>
        <dbReference type="Proteomes" id="UP000254620"/>
    </source>
</evidence>
<evidence type="ECO:0000256" key="4">
    <source>
        <dbReference type="ARBA" id="ARBA00022475"/>
    </source>
</evidence>
<dbReference type="OrthoDB" id="2360740at2"/>
<reference evidence="10 13" key="2">
    <citation type="submission" date="2018-11" db="EMBL/GenBank/DDBJ databases">
        <title>Sequencing Av. paragallinarum serogroups.</title>
        <authorList>
            <person name="Hellmuth J.E."/>
            <person name="Boucher C.E."/>
            <person name="Cason E.D."/>
        </authorList>
    </citation>
    <scope>NUCLEOTIDE SEQUENCE [LARGE SCALE GENOMIC DNA]</scope>
    <source>
        <strain evidence="10 13">SA-3</strain>
    </source>
</reference>
<organism evidence="10 13">
    <name type="scientific">Avibacterium paragallinarum</name>
    <name type="common">Haemophilus gallinarum</name>
    <dbReference type="NCBI Taxonomy" id="728"/>
    <lineage>
        <taxon>Bacteria</taxon>
        <taxon>Pseudomonadati</taxon>
        <taxon>Pseudomonadota</taxon>
        <taxon>Gammaproteobacteria</taxon>
        <taxon>Pasteurellales</taxon>
        <taxon>Pasteurellaceae</taxon>
        <taxon>Avibacterium</taxon>
    </lineage>
</organism>
<feature type="transmembrane region" description="Helical" evidence="9">
    <location>
        <begin position="43"/>
        <end position="60"/>
    </location>
</feature>
<evidence type="ECO:0000256" key="3">
    <source>
        <dbReference type="ARBA" id="ARBA00019407"/>
    </source>
</evidence>
<evidence type="ECO:0000313" key="13">
    <source>
        <dbReference type="Proteomes" id="UP000294229"/>
    </source>
</evidence>
<accession>A0A0F5F142</accession>
<comment type="subcellular location">
    <subcellularLocation>
        <location evidence="1">Cell membrane</location>
        <topology evidence="1">Multi-pass membrane protein</topology>
    </subcellularLocation>
</comment>
<name>A0A0F5F142_AVIPA</name>
<sequence length="184" mass="21325">MINTALLVFIILYFLYAFYDQFLMEKRFGKTILKVRLRRKSKIEGIIMLTLVGIAIYQALSQGIEPYTMFLLVMFGILMIYHFFIRYPVFILKKEGFFLNNLYLQYAYINTINIGENGFLQLVLKNGKAVPLVAENPKDVEKILQYLTDSGRISQDQNALEQAKQQAKQKSTANKSEKTNKKGK</sequence>
<protein>
    <recommendedName>
        <fullName evidence="3">UPF0266 membrane protein YobD</fullName>
    </recommendedName>
</protein>
<evidence type="ECO:0000256" key="9">
    <source>
        <dbReference type="SAM" id="Phobius"/>
    </source>
</evidence>
<proteinExistence type="inferred from homology"/>
<evidence type="ECO:0000256" key="5">
    <source>
        <dbReference type="ARBA" id="ARBA00022692"/>
    </source>
</evidence>
<comment type="similarity">
    <text evidence="2">Belongs to the UPF0266 family.</text>
</comment>
<keyword evidence="4" id="KW-1003">Cell membrane</keyword>
<feature type="compositionally biased region" description="Low complexity" evidence="8">
    <location>
        <begin position="159"/>
        <end position="174"/>
    </location>
</feature>
<dbReference type="EMBL" id="RQXS01000001">
    <property type="protein sequence ID" value="RZN61499.1"/>
    <property type="molecule type" value="Genomic_DNA"/>
</dbReference>
<dbReference type="STRING" id="728.VY92_04670"/>
<keyword evidence="7 9" id="KW-0472">Membrane</keyword>
<feature type="transmembrane region" description="Helical" evidence="9">
    <location>
        <begin position="6"/>
        <end position="23"/>
    </location>
</feature>
<evidence type="ECO:0000256" key="8">
    <source>
        <dbReference type="SAM" id="MobiDB-lite"/>
    </source>
</evidence>
<evidence type="ECO:0000256" key="1">
    <source>
        <dbReference type="ARBA" id="ARBA00004651"/>
    </source>
</evidence>
<dbReference type="Pfam" id="PF06173">
    <property type="entry name" value="DUF986"/>
    <property type="match status" value="1"/>
</dbReference>
<dbReference type="eggNOG" id="COG4811">
    <property type="taxonomic scope" value="Bacteria"/>
</dbReference>
<dbReference type="GO" id="GO:0005886">
    <property type="term" value="C:plasma membrane"/>
    <property type="evidence" value="ECO:0007669"/>
    <property type="project" value="UniProtKB-SubCell"/>
</dbReference>
<keyword evidence="6 9" id="KW-1133">Transmembrane helix</keyword>
<dbReference type="EMBL" id="UFSW01000001">
    <property type="protein sequence ID" value="SUU98228.1"/>
    <property type="molecule type" value="Genomic_DNA"/>
</dbReference>
<dbReference type="AlphaFoldDB" id="A0A0F5F142"/>
<evidence type="ECO:0000313" key="10">
    <source>
        <dbReference type="EMBL" id="RZN61499.1"/>
    </source>
</evidence>
<reference evidence="11 12" key="1">
    <citation type="submission" date="2018-06" db="EMBL/GenBank/DDBJ databases">
        <authorList>
            <consortium name="Pathogen Informatics"/>
            <person name="Doyle S."/>
        </authorList>
    </citation>
    <scope>NUCLEOTIDE SEQUENCE [LARGE SCALE GENOMIC DNA]</scope>
    <source>
        <strain evidence="11 12">NCTC10926</strain>
    </source>
</reference>
<dbReference type="InterPro" id="IPR009328">
    <property type="entry name" value="DUF986"/>
</dbReference>
<feature type="compositionally biased region" description="Basic and acidic residues" evidence="8">
    <location>
        <begin position="175"/>
        <end position="184"/>
    </location>
</feature>
<evidence type="ECO:0000313" key="11">
    <source>
        <dbReference type="EMBL" id="SUU98228.1"/>
    </source>
</evidence>
<evidence type="ECO:0000256" key="6">
    <source>
        <dbReference type="ARBA" id="ARBA00022989"/>
    </source>
</evidence>
<dbReference type="Proteomes" id="UP000294229">
    <property type="component" value="Unassembled WGS sequence"/>
</dbReference>
<evidence type="ECO:0000256" key="2">
    <source>
        <dbReference type="ARBA" id="ARBA00009962"/>
    </source>
</evidence>
<dbReference type="RefSeq" id="WP_046097593.1">
    <property type="nucleotide sequence ID" value="NZ_LAEN01000002.1"/>
</dbReference>
<feature type="transmembrane region" description="Helical" evidence="9">
    <location>
        <begin position="66"/>
        <end position="84"/>
    </location>
</feature>